<keyword evidence="1" id="KW-1133">Transmembrane helix</keyword>
<proteinExistence type="predicted"/>
<keyword evidence="1" id="KW-0472">Membrane</keyword>
<reference evidence="2" key="1">
    <citation type="submission" date="2019-10" db="EMBL/GenBank/DDBJ databases">
        <title>Description of Paenibacillus glebae sp. nov.</title>
        <authorList>
            <person name="Carlier A."/>
            <person name="Qi S."/>
        </authorList>
    </citation>
    <scope>NUCLEOTIDE SEQUENCE</scope>
    <source>
        <strain evidence="2">LMG 31456</strain>
    </source>
</reference>
<dbReference type="EMBL" id="WHOD01000119">
    <property type="protein sequence ID" value="NOU97591.1"/>
    <property type="molecule type" value="Genomic_DNA"/>
</dbReference>
<comment type="caution">
    <text evidence="2">The sequence shown here is derived from an EMBL/GenBank/DDBJ whole genome shotgun (WGS) entry which is preliminary data.</text>
</comment>
<name>A0A972H727_9BACL</name>
<feature type="transmembrane region" description="Helical" evidence="1">
    <location>
        <begin position="12"/>
        <end position="31"/>
    </location>
</feature>
<dbReference type="AlphaFoldDB" id="A0A972H727"/>
<accession>A0A972H727</accession>
<evidence type="ECO:0000313" key="2">
    <source>
        <dbReference type="EMBL" id="NOU97591.1"/>
    </source>
</evidence>
<gene>
    <name evidence="2" type="ORF">GC093_30845</name>
</gene>
<dbReference type="Proteomes" id="UP000641588">
    <property type="component" value="Unassembled WGS sequence"/>
</dbReference>
<keyword evidence="1" id="KW-0812">Transmembrane</keyword>
<evidence type="ECO:0000256" key="1">
    <source>
        <dbReference type="SAM" id="Phobius"/>
    </source>
</evidence>
<keyword evidence="3" id="KW-1185">Reference proteome</keyword>
<evidence type="ECO:0000313" key="3">
    <source>
        <dbReference type="Proteomes" id="UP000641588"/>
    </source>
</evidence>
<protein>
    <submittedName>
        <fullName evidence="2">Uncharacterized protein</fullName>
    </submittedName>
</protein>
<dbReference type="RefSeq" id="WP_171655842.1">
    <property type="nucleotide sequence ID" value="NZ_WHOD01000119.1"/>
</dbReference>
<organism evidence="2 3">
    <name type="scientific">Paenibacillus foliorum</name>
    <dbReference type="NCBI Taxonomy" id="2654974"/>
    <lineage>
        <taxon>Bacteria</taxon>
        <taxon>Bacillati</taxon>
        <taxon>Bacillota</taxon>
        <taxon>Bacilli</taxon>
        <taxon>Bacillales</taxon>
        <taxon>Paenibacillaceae</taxon>
        <taxon>Paenibacillus</taxon>
    </lineage>
</organism>
<sequence length="305" mass="35180">MNKRLSRTDYLFAIMFIFMLVLALGTFFFGLRMGQERATTKYEDLLFKKNEVANGYSAYHQQYLVSYYHTIYQPYREFHKKWFEKINELEQNRSADGALILKELSKLAKEKYDELSNKTMPDSSPLLQEAQQNYAKSLKLFNEALNSLTARANGMPGSELVKLMDKDVYLSEAQQFSLNSQKNYYESIIKWNEADNPQLKKVDLTKSLLLTDWGTLSLNVKNEYIAQALLTGKSFTPFTPQDLSVRIDEIIASGQAKKMNLTEVQQVISVLLATEAVRTGDFIRNKAKFYPNEILPQLPFFSSQN</sequence>